<comment type="similarity">
    <text evidence="1">Belongs to the ATP-dependent AMP-binding enzyme family.</text>
</comment>
<dbReference type="SUPFAM" id="SSF56801">
    <property type="entry name" value="Acetyl-CoA synthetase-like"/>
    <property type="match status" value="1"/>
</dbReference>
<dbReference type="EMBL" id="JAFGIX010000042">
    <property type="protein sequence ID" value="MBN1573201.1"/>
    <property type="molecule type" value="Genomic_DNA"/>
</dbReference>
<dbReference type="Gene3D" id="3.40.50.12780">
    <property type="entry name" value="N-terminal domain of ligase-like"/>
    <property type="match status" value="1"/>
</dbReference>
<dbReference type="Proteomes" id="UP000809273">
    <property type="component" value="Unassembled WGS sequence"/>
</dbReference>
<dbReference type="InterPro" id="IPR000873">
    <property type="entry name" value="AMP-dep_synth/lig_dom"/>
</dbReference>
<dbReference type="Pfam" id="PF00501">
    <property type="entry name" value="AMP-binding"/>
    <property type="match status" value="1"/>
</dbReference>
<dbReference type="GO" id="GO:0016878">
    <property type="term" value="F:acid-thiol ligase activity"/>
    <property type="evidence" value="ECO:0007669"/>
    <property type="project" value="UniProtKB-ARBA"/>
</dbReference>
<dbReference type="PANTHER" id="PTHR43767:SF1">
    <property type="entry name" value="NONRIBOSOMAL PEPTIDE SYNTHASE PES1 (EUROFUNG)-RELATED"/>
    <property type="match status" value="1"/>
</dbReference>
<dbReference type="InterPro" id="IPR020845">
    <property type="entry name" value="AMP-binding_CS"/>
</dbReference>
<dbReference type="InterPro" id="IPR042099">
    <property type="entry name" value="ANL_N_sf"/>
</dbReference>
<dbReference type="Gene3D" id="3.30.300.30">
    <property type="match status" value="1"/>
</dbReference>
<dbReference type="InterPro" id="IPR050237">
    <property type="entry name" value="ATP-dep_AMP-bd_enzyme"/>
</dbReference>
<protein>
    <submittedName>
        <fullName evidence="5">AMP-binding protein</fullName>
    </submittedName>
</protein>
<gene>
    <name evidence="5" type="ORF">JW984_08410</name>
</gene>
<accession>A0A9D8KDX5</accession>
<comment type="caution">
    <text evidence="5">The sequence shown here is derived from an EMBL/GenBank/DDBJ whole genome shotgun (WGS) entry which is preliminary data.</text>
</comment>
<dbReference type="InterPro" id="IPR025110">
    <property type="entry name" value="AMP-bd_C"/>
</dbReference>
<evidence type="ECO:0000313" key="6">
    <source>
        <dbReference type="Proteomes" id="UP000809273"/>
    </source>
</evidence>
<dbReference type="FunFam" id="3.30.300.30:FF:000008">
    <property type="entry name" value="2,3-dihydroxybenzoate-AMP ligase"/>
    <property type="match status" value="1"/>
</dbReference>
<reference evidence="5" key="1">
    <citation type="journal article" date="2021" name="Environ. Microbiol.">
        <title>Genomic characterization of three novel Desulfobacterota classes expand the metabolic and phylogenetic diversity of the phylum.</title>
        <authorList>
            <person name="Murphy C.L."/>
            <person name="Biggerstaff J."/>
            <person name="Eichhorn A."/>
            <person name="Ewing E."/>
            <person name="Shahan R."/>
            <person name="Soriano D."/>
            <person name="Stewart S."/>
            <person name="VanMol K."/>
            <person name="Walker R."/>
            <person name="Walters P."/>
            <person name="Elshahed M.S."/>
            <person name="Youssef N.H."/>
        </authorList>
    </citation>
    <scope>NUCLEOTIDE SEQUENCE</scope>
    <source>
        <strain evidence="5">Zod_Metabat.24</strain>
    </source>
</reference>
<keyword evidence="2" id="KW-0436">Ligase</keyword>
<feature type="domain" description="AMP-binding enzyme C-terminal" evidence="4">
    <location>
        <begin position="459"/>
        <end position="536"/>
    </location>
</feature>
<reference evidence="5" key="2">
    <citation type="submission" date="2021-01" db="EMBL/GenBank/DDBJ databases">
        <authorList>
            <person name="Hahn C.R."/>
            <person name="Youssef N.H."/>
            <person name="Elshahed M."/>
        </authorList>
    </citation>
    <scope>NUCLEOTIDE SEQUENCE</scope>
    <source>
        <strain evidence="5">Zod_Metabat.24</strain>
    </source>
</reference>
<dbReference type="Pfam" id="PF13193">
    <property type="entry name" value="AMP-binding_C"/>
    <property type="match status" value="1"/>
</dbReference>
<dbReference type="InterPro" id="IPR045851">
    <property type="entry name" value="AMP-bd_C_sf"/>
</dbReference>
<evidence type="ECO:0000259" key="4">
    <source>
        <dbReference type="Pfam" id="PF13193"/>
    </source>
</evidence>
<dbReference type="AlphaFoldDB" id="A0A9D8KDX5"/>
<evidence type="ECO:0000313" key="5">
    <source>
        <dbReference type="EMBL" id="MBN1573201.1"/>
    </source>
</evidence>
<sequence>MSKESYQKFDPSWGVNPIPPVPEAPLYKPMQDSAKKFPDKPAVIFLHHETTYRELDDLSDRFAQTLIEMGIKKGDKVATMLPNCTQHIIAFYGIAKVGAVAVPFNVMLKADEVKYILDESEAKVFVGIDLLYPVVQPVLEELKISNVILVHIKDFSAPTAKLPPLLQMDKSVPEGMLDFMDVIAKDKGKPPEPDLDFKEDLAMLLYTSGTTGFPKGAMITHYNFNAASVVADVLGIKEDDVFLMLFPLFHIAGYALGLLPAMSFGCTTVPVPKFEPDDMMDVIQRFGVTVLFSPPTGYIALLNYPDFKKYDLSSIRVTVACGAPVPPPLQKEWEEKVGSYLYNGYGCTETMATSPGIIEFENKRKFQGETLGATTAELKIVDEEGKIVPRGTVGEFVHRGPGVAKGYWKKPEDTKKQFTKDGWWHSGDAGYMDEDGFVYFVERIKDLIIASGYNIAPVEVENYIYEHPAVEEVGVVGVSDEYRGETVKAYIILKEDYRGKVTEEEIIQFCREKMAVYKAPKIVKFVDEIPKTMTGKVLRRVLREMHEKGE</sequence>
<organism evidence="5 6">
    <name type="scientific">Candidatus Zymogenus saltonus</name>
    <dbReference type="NCBI Taxonomy" id="2844893"/>
    <lineage>
        <taxon>Bacteria</taxon>
        <taxon>Deltaproteobacteria</taxon>
        <taxon>Candidatus Zymogenia</taxon>
        <taxon>Candidatus Zymogeniales</taxon>
        <taxon>Candidatus Zymogenaceae</taxon>
        <taxon>Candidatus Zymogenus</taxon>
    </lineage>
</organism>
<feature type="domain" description="AMP-dependent synthetase/ligase" evidence="3">
    <location>
        <begin position="31"/>
        <end position="408"/>
    </location>
</feature>
<evidence type="ECO:0000256" key="1">
    <source>
        <dbReference type="ARBA" id="ARBA00006432"/>
    </source>
</evidence>
<dbReference type="PANTHER" id="PTHR43767">
    <property type="entry name" value="LONG-CHAIN-FATTY-ACID--COA LIGASE"/>
    <property type="match status" value="1"/>
</dbReference>
<evidence type="ECO:0000259" key="3">
    <source>
        <dbReference type="Pfam" id="PF00501"/>
    </source>
</evidence>
<dbReference type="PROSITE" id="PS00455">
    <property type="entry name" value="AMP_BINDING"/>
    <property type="match status" value="1"/>
</dbReference>
<evidence type="ECO:0000256" key="2">
    <source>
        <dbReference type="ARBA" id="ARBA00022598"/>
    </source>
</evidence>
<name>A0A9D8KDX5_9DELT</name>
<proteinExistence type="inferred from homology"/>